<dbReference type="InterPro" id="IPR032675">
    <property type="entry name" value="LRR_dom_sf"/>
</dbReference>
<protein>
    <submittedName>
        <fullName evidence="1">Uncharacterized protein</fullName>
    </submittedName>
</protein>
<dbReference type="AlphaFoldDB" id="A0A5C3QD66"/>
<dbReference type="Proteomes" id="UP000305067">
    <property type="component" value="Unassembled WGS sequence"/>
</dbReference>
<name>A0A5C3QD66_9AGAR</name>
<reference evidence="1 2" key="1">
    <citation type="journal article" date="2019" name="Nat. Ecol. Evol.">
        <title>Megaphylogeny resolves global patterns of mushroom evolution.</title>
        <authorList>
            <person name="Varga T."/>
            <person name="Krizsan K."/>
            <person name="Foldi C."/>
            <person name="Dima B."/>
            <person name="Sanchez-Garcia M."/>
            <person name="Sanchez-Ramirez S."/>
            <person name="Szollosi G.J."/>
            <person name="Szarkandi J.G."/>
            <person name="Papp V."/>
            <person name="Albert L."/>
            <person name="Andreopoulos W."/>
            <person name="Angelini C."/>
            <person name="Antonin V."/>
            <person name="Barry K.W."/>
            <person name="Bougher N.L."/>
            <person name="Buchanan P."/>
            <person name="Buyck B."/>
            <person name="Bense V."/>
            <person name="Catcheside P."/>
            <person name="Chovatia M."/>
            <person name="Cooper J."/>
            <person name="Damon W."/>
            <person name="Desjardin D."/>
            <person name="Finy P."/>
            <person name="Geml J."/>
            <person name="Haridas S."/>
            <person name="Hughes K."/>
            <person name="Justo A."/>
            <person name="Karasinski D."/>
            <person name="Kautmanova I."/>
            <person name="Kiss B."/>
            <person name="Kocsube S."/>
            <person name="Kotiranta H."/>
            <person name="LaButti K.M."/>
            <person name="Lechner B.E."/>
            <person name="Liimatainen K."/>
            <person name="Lipzen A."/>
            <person name="Lukacs Z."/>
            <person name="Mihaltcheva S."/>
            <person name="Morgado L.N."/>
            <person name="Niskanen T."/>
            <person name="Noordeloos M.E."/>
            <person name="Ohm R.A."/>
            <person name="Ortiz-Santana B."/>
            <person name="Ovrebo C."/>
            <person name="Racz N."/>
            <person name="Riley R."/>
            <person name="Savchenko A."/>
            <person name="Shiryaev A."/>
            <person name="Soop K."/>
            <person name="Spirin V."/>
            <person name="Szebenyi C."/>
            <person name="Tomsovsky M."/>
            <person name="Tulloss R.E."/>
            <person name="Uehling J."/>
            <person name="Grigoriev I.V."/>
            <person name="Vagvolgyi C."/>
            <person name="Papp T."/>
            <person name="Martin F.M."/>
            <person name="Miettinen O."/>
            <person name="Hibbett D.S."/>
            <person name="Nagy L.G."/>
        </authorList>
    </citation>
    <scope>NUCLEOTIDE SEQUENCE [LARGE SCALE GENOMIC DNA]</scope>
    <source>
        <strain evidence="1 2">CBS 309.79</strain>
    </source>
</reference>
<organism evidence="1 2">
    <name type="scientific">Pterulicium gracile</name>
    <dbReference type="NCBI Taxonomy" id="1884261"/>
    <lineage>
        <taxon>Eukaryota</taxon>
        <taxon>Fungi</taxon>
        <taxon>Dikarya</taxon>
        <taxon>Basidiomycota</taxon>
        <taxon>Agaricomycotina</taxon>
        <taxon>Agaricomycetes</taxon>
        <taxon>Agaricomycetidae</taxon>
        <taxon>Agaricales</taxon>
        <taxon>Pleurotineae</taxon>
        <taxon>Pterulaceae</taxon>
        <taxon>Pterulicium</taxon>
    </lineage>
</organism>
<evidence type="ECO:0000313" key="1">
    <source>
        <dbReference type="EMBL" id="TFK98370.1"/>
    </source>
</evidence>
<dbReference type="OrthoDB" id="2833448at2759"/>
<dbReference type="SUPFAM" id="SSF52047">
    <property type="entry name" value="RNI-like"/>
    <property type="match status" value="1"/>
</dbReference>
<evidence type="ECO:0000313" key="2">
    <source>
        <dbReference type="Proteomes" id="UP000305067"/>
    </source>
</evidence>
<proteinExistence type="predicted"/>
<dbReference type="Gene3D" id="1.20.1280.50">
    <property type="match status" value="1"/>
</dbReference>
<gene>
    <name evidence="1" type="ORF">BDV98DRAFT_658045</name>
</gene>
<dbReference type="Gene3D" id="3.80.10.10">
    <property type="entry name" value="Ribonuclease Inhibitor"/>
    <property type="match status" value="1"/>
</dbReference>
<keyword evidence="2" id="KW-1185">Reference proteome</keyword>
<sequence>MSCQLQTREAIEETPLKIYMVAPTENVAATAYDSNRRKPAGLPTCNATSIPPEVLAQIIGLCRDWAWDGYLDPLPYASVCRHWRNIILTSPALWTTIQSHSSDHRASHDVSLRLQRSHNLPLSISLQDYSLSSDSLSSDSSLLAAVALQHRRWKDATLYLSQEALLAFLALNQPEAWSFNKLESFTLEVGSPYDLRRRDGQPEAMPVLLEHGCMFPADMFTNAPKLRRLHLENQTIRASDFPWSQLTSLELTRVSESEATSIQDVLQQCTSLEELFLDPWDFKADRVDLKKVVSLPSLNSLRFGSLKDGITAYRAQDPEIETPGLLASLRVPALKFLSVHGTGQTMWDACICIKASNSPPIVALCVEDYALPDSPSGFAPHILALLKMLPLLSSLSIEFSEEYEEKKRWRRGNLELPMDQLLTRLTDQKLDVCPVLRDVTLTNARPSCETPRLLIEFLESRVLTKPVRLRRMEIGMCAEGMGFGEICDEGQRKRVEKLGSGMRGFRLRMD</sequence>
<accession>A0A5C3QD66</accession>
<dbReference type="EMBL" id="ML178840">
    <property type="protein sequence ID" value="TFK98370.1"/>
    <property type="molecule type" value="Genomic_DNA"/>
</dbReference>